<gene>
    <name evidence="2" type="ORF">GCM10007854_27360</name>
</gene>
<dbReference type="GO" id="GO:0016740">
    <property type="term" value="F:transferase activity"/>
    <property type="evidence" value="ECO:0007669"/>
    <property type="project" value="UniProtKB-KW"/>
</dbReference>
<dbReference type="InterPro" id="IPR001173">
    <property type="entry name" value="Glyco_trans_2-like"/>
</dbReference>
<dbReference type="Gene3D" id="3.90.550.10">
    <property type="entry name" value="Spore Coat Polysaccharide Biosynthesis Protein SpsA, Chain A"/>
    <property type="match status" value="1"/>
</dbReference>
<evidence type="ECO:0000259" key="1">
    <source>
        <dbReference type="Pfam" id="PF00535"/>
    </source>
</evidence>
<accession>A0ABQ5V2R5</accession>
<dbReference type="InterPro" id="IPR029044">
    <property type="entry name" value="Nucleotide-diphossugar_trans"/>
</dbReference>
<organism evidence="2 3">
    <name type="scientific">Algimonas porphyrae</name>
    <dbReference type="NCBI Taxonomy" id="1128113"/>
    <lineage>
        <taxon>Bacteria</taxon>
        <taxon>Pseudomonadati</taxon>
        <taxon>Pseudomonadota</taxon>
        <taxon>Alphaproteobacteria</taxon>
        <taxon>Maricaulales</taxon>
        <taxon>Robiginitomaculaceae</taxon>
        <taxon>Algimonas</taxon>
    </lineage>
</organism>
<reference evidence="2" key="1">
    <citation type="journal article" date="2014" name="Int. J. Syst. Evol. Microbiol.">
        <title>Complete genome of a new Firmicutes species belonging to the dominant human colonic microbiota ('Ruminococcus bicirculans') reveals two chromosomes and a selective capacity to utilize plant glucans.</title>
        <authorList>
            <consortium name="NISC Comparative Sequencing Program"/>
            <person name="Wegmann U."/>
            <person name="Louis P."/>
            <person name="Goesmann A."/>
            <person name="Henrissat B."/>
            <person name="Duncan S.H."/>
            <person name="Flint H.J."/>
        </authorList>
    </citation>
    <scope>NUCLEOTIDE SEQUENCE</scope>
    <source>
        <strain evidence="2">NBRC 108216</strain>
    </source>
</reference>
<evidence type="ECO:0000313" key="3">
    <source>
        <dbReference type="Proteomes" id="UP001161390"/>
    </source>
</evidence>
<dbReference type="CDD" id="cd00761">
    <property type="entry name" value="Glyco_tranf_GTA_type"/>
    <property type="match status" value="1"/>
</dbReference>
<sequence>MTQISIVIPTFKRPDDLSRLLQSIDQDVHGRDDVMIIVADNDVNETARETVEAFRAATQHPVHYTVAPEPGVSNARNAGMAQVMSRYVLFIDDDMEVVAPYLEPLLAAQAKLGTTITFSPVMAVLPDGRDSWQPWLAPLFSRNLDGPTRLLDETHGTGGCLIDLQNMALPSPVFDPTLNEVGGEDDAFFNALLAQGARAGWCAEATALEHVPPHRATLAYMWRRHFAFGQTPAREAADRGLSGMMDIAKWMAVGSIQTLIHGTAFIAMKALGRTASIGQLGRLAQGVGKIFWWDGLSPRFYGVNAR</sequence>
<name>A0ABQ5V2R5_9PROT</name>
<feature type="domain" description="Glycosyltransferase 2-like" evidence="1">
    <location>
        <begin position="5"/>
        <end position="138"/>
    </location>
</feature>
<dbReference type="InterPro" id="IPR050834">
    <property type="entry name" value="Glycosyltransf_2"/>
</dbReference>
<dbReference type="Pfam" id="PF00535">
    <property type="entry name" value="Glycos_transf_2"/>
    <property type="match status" value="1"/>
</dbReference>
<keyword evidence="3" id="KW-1185">Reference proteome</keyword>
<dbReference type="Proteomes" id="UP001161390">
    <property type="component" value="Unassembled WGS sequence"/>
</dbReference>
<protein>
    <submittedName>
        <fullName evidence="2">Glycosyl transferase</fullName>
    </submittedName>
</protein>
<dbReference type="EMBL" id="BSNJ01000006">
    <property type="protein sequence ID" value="GLQ21781.1"/>
    <property type="molecule type" value="Genomic_DNA"/>
</dbReference>
<reference evidence="2" key="2">
    <citation type="submission" date="2023-01" db="EMBL/GenBank/DDBJ databases">
        <title>Draft genome sequence of Algimonas porphyrae strain NBRC 108216.</title>
        <authorList>
            <person name="Sun Q."/>
            <person name="Mori K."/>
        </authorList>
    </citation>
    <scope>NUCLEOTIDE SEQUENCE</scope>
    <source>
        <strain evidence="2">NBRC 108216</strain>
    </source>
</reference>
<dbReference type="PANTHER" id="PTHR43685">
    <property type="entry name" value="GLYCOSYLTRANSFERASE"/>
    <property type="match status" value="1"/>
</dbReference>
<evidence type="ECO:0000313" key="2">
    <source>
        <dbReference type="EMBL" id="GLQ21781.1"/>
    </source>
</evidence>
<dbReference type="RefSeq" id="WP_284373701.1">
    <property type="nucleotide sequence ID" value="NZ_BSNJ01000006.1"/>
</dbReference>
<comment type="caution">
    <text evidence="2">The sequence shown here is derived from an EMBL/GenBank/DDBJ whole genome shotgun (WGS) entry which is preliminary data.</text>
</comment>
<keyword evidence="2" id="KW-0808">Transferase</keyword>
<dbReference type="PANTHER" id="PTHR43685:SF2">
    <property type="entry name" value="GLYCOSYLTRANSFERASE 2-LIKE DOMAIN-CONTAINING PROTEIN"/>
    <property type="match status" value="1"/>
</dbReference>
<proteinExistence type="predicted"/>
<dbReference type="SUPFAM" id="SSF53448">
    <property type="entry name" value="Nucleotide-diphospho-sugar transferases"/>
    <property type="match status" value="1"/>
</dbReference>